<protein>
    <recommendedName>
        <fullName evidence="1">DSBA-like thioredoxin domain-containing protein</fullName>
    </recommendedName>
</protein>
<dbReference type="Pfam" id="PF01323">
    <property type="entry name" value="DSBA"/>
    <property type="match status" value="1"/>
</dbReference>
<feature type="domain" description="DSBA-like thioredoxin" evidence="1">
    <location>
        <begin position="11"/>
        <end position="164"/>
    </location>
</feature>
<organism evidence="2 3">
    <name type="scientific">Perkinsus chesapeaki</name>
    <name type="common">Clam parasite</name>
    <name type="synonym">Perkinsus andrewsi</name>
    <dbReference type="NCBI Taxonomy" id="330153"/>
    <lineage>
        <taxon>Eukaryota</taxon>
        <taxon>Sar</taxon>
        <taxon>Alveolata</taxon>
        <taxon>Perkinsozoa</taxon>
        <taxon>Perkinsea</taxon>
        <taxon>Perkinsida</taxon>
        <taxon>Perkinsidae</taxon>
        <taxon>Perkinsus</taxon>
    </lineage>
</organism>
<gene>
    <name evidence="2" type="ORF">FOL47_009632</name>
</gene>
<dbReference type="InterPro" id="IPR001853">
    <property type="entry name" value="DSBA-like_thioredoxin_dom"/>
</dbReference>
<accession>A0A7J6L768</accession>
<comment type="caution">
    <text evidence="2">The sequence shown here is derived from an EMBL/GenBank/DDBJ whole genome shotgun (WGS) entry which is preliminary data.</text>
</comment>
<dbReference type="EMBL" id="JAAPAO010000685">
    <property type="protein sequence ID" value="KAF4655022.1"/>
    <property type="molecule type" value="Genomic_DNA"/>
</dbReference>
<dbReference type="InterPro" id="IPR036249">
    <property type="entry name" value="Thioredoxin-like_sf"/>
</dbReference>
<name>A0A7J6L768_PERCH</name>
<reference evidence="2 3" key="1">
    <citation type="submission" date="2020-04" db="EMBL/GenBank/DDBJ databases">
        <title>Perkinsus chesapeaki whole genome sequence.</title>
        <authorList>
            <person name="Bogema D.R."/>
        </authorList>
    </citation>
    <scope>NUCLEOTIDE SEQUENCE [LARGE SCALE GENOMIC DNA]</scope>
    <source>
        <strain evidence="2">ATCC PRA-425</strain>
    </source>
</reference>
<evidence type="ECO:0000313" key="3">
    <source>
        <dbReference type="Proteomes" id="UP000591131"/>
    </source>
</evidence>
<proteinExistence type="predicted"/>
<dbReference type="Gene3D" id="3.40.30.10">
    <property type="entry name" value="Glutaredoxin"/>
    <property type="match status" value="1"/>
</dbReference>
<dbReference type="Proteomes" id="UP000591131">
    <property type="component" value="Unassembled WGS sequence"/>
</dbReference>
<sequence>MSPPPPRQLVVSVVADFVCPWCYIGHVEITRALQKVRLAPWAPSKLQLLHQPYSVYERPLKTPPKGELVIDYLADVYGVDQSFLKDPSLNASLAAAQKAGIELSWSRRVTDSTLAHQAVLSLQQQQQITDDTEIAGIMTRIYKAYFGNALDISDIKVLRDVVQKPLNLSPSDSVPWRSDVDGVPLVEVRAADEGPLVELIGEDIECDKIVDEIKGLCVSSFLNA</sequence>
<dbReference type="AlphaFoldDB" id="A0A7J6L768"/>
<evidence type="ECO:0000259" key="1">
    <source>
        <dbReference type="Pfam" id="PF01323"/>
    </source>
</evidence>
<keyword evidence="3" id="KW-1185">Reference proteome</keyword>
<dbReference type="OrthoDB" id="1930760at2759"/>
<evidence type="ECO:0000313" key="2">
    <source>
        <dbReference type="EMBL" id="KAF4655022.1"/>
    </source>
</evidence>
<dbReference type="GO" id="GO:0016491">
    <property type="term" value="F:oxidoreductase activity"/>
    <property type="evidence" value="ECO:0007669"/>
    <property type="project" value="InterPro"/>
</dbReference>
<dbReference type="SUPFAM" id="SSF52833">
    <property type="entry name" value="Thioredoxin-like"/>
    <property type="match status" value="1"/>
</dbReference>